<dbReference type="PANTHER" id="PTHR13362:SF2">
    <property type="entry name" value="SMALL RIBOSOMAL SUBUNIT PROTEIN MS33"/>
    <property type="match status" value="1"/>
</dbReference>
<evidence type="ECO:0000313" key="8">
    <source>
        <dbReference type="EMBL" id="QID85268.1"/>
    </source>
</evidence>
<evidence type="ECO:0000256" key="3">
    <source>
        <dbReference type="ARBA" id="ARBA00022980"/>
    </source>
</evidence>
<dbReference type="GO" id="GO:1990904">
    <property type="term" value="C:ribonucleoprotein complex"/>
    <property type="evidence" value="ECO:0007669"/>
    <property type="project" value="UniProtKB-KW"/>
</dbReference>
<dbReference type="Pfam" id="PF08293">
    <property type="entry name" value="MRP-S33"/>
    <property type="match status" value="1"/>
</dbReference>
<evidence type="ECO:0000256" key="2">
    <source>
        <dbReference type="ARBA" id="ARBA00008970"/>
    </source>
</evidence>
<evidence type="ECO:0000256" key="5">
    <source>
        <dbReference type="ARBA" id="ARBA00023274"/>
    </source>
</evidence>
<dbReference type="OrthoDB" id="2257454at2759"/>
<accession>A0A6C1E7H2</accession>
<proteinExistence type="inferred from homology"/>
<dbReference type="InterPro" id="IPR013219">
    <property type="entry name" value="Ribosomal_mS33"/>
</dbReference>
<dbReference type="EMBL" id="CP049004">
    <property type="protein sequence ID" value="QID85268.1"/>
    <property type="molecule type" value="Genomic_DNA"/>
</dbReference>
<gene>
    <name evidence="8" type="primary">RSM27_2</name>
    <name evidence="8" type="ORF">GRS66_007837</name>
</gene>
<evidence type="ECO:0000313" key="9">
    <source>
        <dbReference type="Proteomes" id="UP000501346"/>
    </source>
</evidence>
<keyword evidence="4" id="KW-0496">Mitochondrion</keyword>
<feature type="compositionally biased region" description="Basic residues" evidence="7">
    <location>
        <begin position="83"/>
        <end position="95"/>
    </location>
</feature>
<organism evidence="8 9">
    <name type="scientific">Saccharomyces pastorianus</name>
    <name type="common">Lager yeast</name>
    <name type="synonym">Saccharomyces cerevisiae x Saccharomyces eubayanus</name>
    <dbReference type="NCBI Taxonomy" id="27292"/>
    <lineage>
        <taxon>Eukaryota</taxon>
        <taxon>Fungi</taxon>
        <taxon>Dikarya</taxon>
        <taxon>Ascomycota</taxon>
        <taxon>Saccharomycotina</taxon>
        <taxon>Saccharomycetes</taxon>
        <taxon>Saccharomycetales</taxon>
        <taxon>Saccharomycetaceae</taxon>
        <taxon>Saccharomyces</taxon>
    </lineage>
</organism>
<comment type="subcellular location">
    <subcellularLocation>
        <location evidence="1">Mitochondrion</location>
    </subcellularLocation>
</comment>
<protein>
    <recommendedName>
        <fullName evidence="6">Small ribosomal subunit protein mS33</fullName>
    </recommendedName>
</protein>
<dbReference type="GO" id="GO:0005739">
    <property type="term" value="C:mitochondrion"/>
    <property type="evidence" value="ECO:0007669"/>
    <property type="project" value="UniProtKB-SubCell"/>
</dbReference>
<keyword evidence="3 8" id="KW-0689">Ribosomal protein</keyword>
<dbReference type="AlphaFoldDB" id="A0A6C1E7H2"/>
<keyword evidence="9" id="KW-1185">Reference proteome</keyword>
<dbReference type="GO" id="GO:0005840">
    <property type="term" value="C:ribosome"/>
    <property type="evidence" value="ECO:0007669"/>
    <property type="project" value="UniProtKB-KW"/>
</dbReference>
<feature type="region of interest" description="Disordered" evidence="7">
    <location>
        <begin position="82"/>
        <end position="110"/>
    </location>
</feature>
<evidence type="ECO:0000256" key="1">
    <source>
        <dbReference type="ARBA" id="ARBA00004173"/>
    </source>
</evidence>
<name>A0A6C1E7H2_SACPS</name>
<sequence>MSVPKARLLKVAELSAKIFDQNFNPTGIRTGSKILNERLKGPSIASYYGNPDILKFRHLKTLYPDIEFVNLDEQYRLSMVEARKRRGKGTPKKMKKEAAAAAKGKGKKKK</sequence>
<comment type="similarity">
    <text evidence="2">Belongs to the mitochondrion-specific ribosomal protein mS33 family.</text>
</comment>
<evidence type="ECO:0000256" key="6">
    <source>
        <dbReference type="ARBA" id="ARBA00035132"/>
    </source>
</evidence>
<reference evidence="8 9" key="1">
    <citation type="journal article" date="2019" name="BMC Genomics">
        <title>Chromosome level assembly and comparative genome analysis confirm lager-brewing yeasts originated from a single hybridization.</title>
        <authorList>
            <person name="Salazar A.N."/>
            <person name="Gorter de Vries A.R."/>
            <person name="van den Broek M."/>
            <person name="Brouwers N."/>
            <person name="de la Torre Cortes P."/>
            <person name="Kuijpers N.G.A."/>
            <person name="Daran J.G."/>
            <person name="Abeel T."/>
        </authorList>
    </citation>
    <scope>NUCLEOTIDE SEQUENCE [LARGE SCALE GENOMIC DNA]</scope>
    <source>
        <strain evidence="8 9">CBS 1483</strain>
    </source>
</reference>
<dbReference type="PANTHER" id="PTHR13362">
    <property type="entry name" value="MITOCHONDRIAL RIBOSOMAL PROTEIN S33"/>
    <property type="match status" value="1"/>
</dbReference>
<dbReference type="Proteomes" id="UP000501346">
    <property type="component" value="Chromosome SeVII-ScVII"/>
</dbReference>
<evidence type="ECO:0000256" key="4">
    <source>
        <dbReference type="ARBA" id="ARBA00023128"/>
    </source>
</evidence>
<evidence type="ECO:0000256" key="7">
    <source>
        <dbReference type="SAM" id="MobiDB-lite"/>
    </source>
</evidence>
<keyword evidence="5" id="KW-0687">Ribonucleoprotein</keyword>